<dbReference type="GO" id="GO:0050909">
    <property type="term" value="P:sensory perception of taste"/>
    <property type="evidence" value="ECO:0007669"/>
    <property type="project" value="InterPro"/>
</dbReference>
<evidence type="ECO:0000256" key="4">
    <source>
        <dbReference type="ARBA" id="ARBA00022989"/>
    </source>
</evidence>
<keyword evidence="4 8" id="KW-1133">Transmembrane helix</keyword>
<evidence type="ECO:0000313" key="9">
    <source>
        <dbReference type="EnsemblMetazoa" id="RPRC000368-PA"/>
    </source>
</evidence>
<comment type="function">
    <text evidence="8">Gustatory receptor which mediates acceptance or avoidance behavior, depending on its substrates.</text>
</comment>
<evidence type="ECO:0000256" key="1">
    <source>
        <dbReference type="ARBA" id="ARBA00004651"/>
    </source>
</evidence>
<feature type="transmembrane region" description="Helical" evidence="8">
    <location>
        <begin position="72"/>
        <end position="93"/>
    </location>
</feature>
<keyword evidence="5 8" id="KW-0472">Membrane</keyword>
<dbReference type="VEuPathDB" id="VectorBase:RPRC000368"/>
<dbReference type="GO" id="GO:0008049">
    <property type="term" value="P:male courtship behavior"/>
    <property type="evidence" value="ECO:0007669"/>
    <property type="project" value="TreeGrafter"/>
</dbReference>
<dbReference type="EMBL" id="ACPB03019209">
    <property type="status" value="NOT_ANNOTATED_CDS"/>
    <property type="molecule type" value="Genomic_DNA"/>
</dbReference>
<comment type="subcellular location">
    <subcellularLocation>
        <location evidence="1 8">Cell membrane</location>
        <topology evidence="1 8">Multi-pass membrane protein</topology>
    </subcellularLocation>
</comment>
<name>T1H8M3_RHOPR</name>
<evidence type="ECO:0000256" key="3">
    <source>
        <dbReference type="ARBA" id="ARBA00022692"/>
    </source>
</evidence>
<feature type="transmembrane region" description="Helical" evidence="8">
    <location>
        <begin position="212"/>
        <end position="231"/>
    </location>
</feature>
<evidence type="ECO:0000256" key="2">
    <source>
        <dbReference type="ARBA" id="ARBA00022475"/>
    </source>
</evidence>
<keyword evidence="2 8" id="KW-1003">Cell membrane</keyword>
<evidence type="ECO:0000313" key="10">
    <source>
        <dbReference type="Proteomes" id="UP000015103"/>
    </source>
</evidence>
<accession>T1H8M3</accession>
<dbReference type="GO" id="GO:0030425">
    <property type="term" value="C:dendrite"/>
    <property type="evidence" value="ECO:0007669"/>
    <property type="project" value="TreeGrafter"/>
</dbReference>
<reference evidence="9" key="1">
    <citation type="submission" date="2015-05" db="UniProtKB">
        <authorList>
            <consortium name="EnsemblMetazoa"/>
        </authorList>
    </citation>
    <scope>IDENTIFICATION</scope>
</reference>
<keyword evidence="10" id="KW-1185">Reference proteome</keyword>
<sequence>MAESVVLYVNSTTKLCRYLGLFPFYLSNEGQLIVSKLWSTWAVLVLTVFTCSSTYSLFAFEVKSTSALSVILNYFELFIFLILICAHLIWIFVNKKLLEVSFRPLLTLELELIKPSLWPPCLAYLGIFGLTVMQCLMFPSIKHIYVSIVDYTQTAFAFAVIFQIYRQAFIKLANSCRKCEEVGKPFLLRQFELNEEVVDCCETLSYCFGPALLIMILSSFIIISSSLFAVYDFWSDKTEVSVSCVWIVLYLCQFRHLVNACENSSAAANQFYSSLLQAVTKDNQLSNDHTFGLLLMMRKILKLTAFGYFFIDYGIFCSMLAASVTYFVVFIEFNHNASERKAGPTDLI</sequence>
<dbReference type="GO" id="GO:0043025">
    <property type="term" value="C:neuronal cell body"/>
    <property type="evidence" value="ECO:0007669"/>
    <property type="project" value="TreeGrafter"/>
</dbReference>
<keyword evidence="3 8" id="KW-0812">Transmembrane</keyword>
<organism evidence="9 10">
    <name type="scientific">Rhodnius prolixus</name>
    <name type="common">Triatomid bug</name>
    <dbReference type="NCBI Taxonomy" id="13249"/>
    <lineage>
        <taxon>Eukaryota</taxon>
        <taxon>Metazoa</taxon>
        <taxon>Ecdysozoa</taxon>
        <taxon>Arthropoda</taxon>
        <taxon>Hexapoda</taxon>
        <taxon>Insecta</taxon>
        <taxon>Pterygota</taxon>
        <taxon>Neoptera</taxon>
        <taxon>Paraneoptera</taxon>
        <taxon>Hemiptera</taxon>
        <taxon>Heteroptera</taxon>
        <taxon>Panheteroptera</taxon>
        <taxon>Cimicomorpha</taxon>
        <taxon>Reduviidae</taxon>
        <taxon>Triatominae</taxon>
        <taxon>Rhodnius</taxon>
    </lineage>
</organism>
<proteinExistence type="inferred from homology"/>
<dbReference type="Pfam" id="PF08395">
    <property type="entry name" value="7tm_7"/>
    <property type="match status" value="1"/>
</dbReference>
<dbReference type="InParanoid" id="T1H8M3"/>
<dbReference type="GO" id="GO:0005886">
    <property type="term" value="C:plasma membrane"/>
    <property type="evidence" value="ECO:0007669"/>
    <property type="project" value="UniProtKB-SubCell"/>
</dbReference>
<dbReference type="FunCoup" id="T1H8M3">
    <property type="interactions" value="16"/>
</dbReference>
<evidence type="ECO:0000256" key="7">
    <source>
        <dbReference type="ARBA" id="ARBA00023224"/>
    </source>
</evidence>
<dbReference type="EnsemblMetazoa" id="RPRC000368-RA">
    <property type="protein sequence ID" value="RPRC000368-PA"/>
    <property type="gene ID" value="RPRC000368"/>
</dbReference>
<comment type="caution">
    <text evidence="8">Lacks conserved residue(s) required for the propagation of feature annotation.</text>
</comment>
<dbReference type="InterPro" id="IPR013604">
    <property type="entry name" value="7TM_chemorcpt"/>
</dbReference>
<dbReference type="AlphaFoldDB" id="T1H8M3"/>
<feature type="transmembrane region" description="Helical" evidence="8">
    <location>
        <begin position="305"/>
        <end position="331"/>
    </location>
</feature>
<dbReference type="Proteomes" id="UP000015103">
    <property type="component" value="Unassembled WGS sequence"/>
</dbReference>
<protein>
    <recommendedName>
        <fullName evidence="8">Gustatory receptor</fullName>
    </recommendedName>
</protein>
<evidence type="ECO:0000256" key="5">
    <source>
        <dbReference type="ARBA" id="ARBA00023136"/>
    </source>
</evidence>
<dbReference type="HOGENOM" id="CLU_726301_0_0_1"/>
<keyword evidence="7 8" id="KW-0807">Transducer</keyword>
<dbReference type="PANTHER" id="PTHR21143">
    <property type="entry name" value="INVERTEBRATE GUSTATORY RECEPTOR"/>
    <property type="match status" value="1"/>
</dbReference>
<evidence type="ECO:0000256" key="6">
    <source>
        <dbReference type="ARBA" id="ARBA00023170"/>
    </source>
</evidence>
<comment type="similarity">
    <text evidence="8">Belongs to the insect chemoreceptor superfamily. Gustatory receptor (GR) family.</text>
</comment>
<keyword evidence="6 8" id="KW-0675">Receptor</keyword>
<dbReference type="PANTHER" id="PTHR21143:SF133">
    <property type="entry name" value="GUSTATORY AND PHEROMONE RECEPTOR 32A-RELATED"/>
    <property type="match status" value="1"/>
</dbReference>
<dbReference type="GO" id="GO:0007165">
    <property type="term" value="P:signal transduction"/>
    <property type="evidence" value="ECO:0007669"/>
    <property type="project" value="UniProtKB-KW"/>
</dbReference>
<feature type="transmembrane region" description="Helical" evidence="8">
    <location>
        <begin position="144"/>
        <end position="165"/>
    </location>
</feature>
<feature type="transmembrane region" description="Helical" evidence="8">
    <location>
        <begin position="117"/>
        <end position="137"/>
    </location>
</feature>
<dbReference type="GO" id="GO:0030424">
    <property type="term" value="C:axon"/>
    <property type="evidence" value="ECO:0007669"/>
    <property type="project" value="TreeGrafter"/>
</dbReference>
<evidence type="ECO:0000256" key="8">
    <source>
        <dbReference type="RuleBase" id="RU363108"/>
    </source>
</evidence>
<dbReference type="GO" id="GO:0007635">
    <property type="term" value="P:chemosensory behavior"/>
    <property type="evidence" value="ECO:0007669"/>
    <property type="project" value="TreeGrafter"/>
</dbReference>
<feature type="transmembrane region" description="Helical" evidence="8">
    <location>
        <begin position="38"/>
        <end position="60"/>
    </location>
</feature>